<dbReference type="RefSeq" id="XP_069149908.1">
    <property type="nucleotide sequence ID" value="XM_069293807.1"/>
</dbReference>
<dbReference type="OMA" id="FQLCPHS"/>
<evidence type="ECO:0000313" key="1">
    <source>
        <dbReference type="EnsemblPlants" id="Solyc02g082590.3.1"/>
    </source>
</evidence>
<dbReference type="Gramene" id="Solyc02g082590.3.1">
    <property type="protein sequence ID" value="Solyc02g082590.3.1"/>
    <property type="gene ID" value="Solyc02g082590.3"/>
</dbReference>
<dbReference type="RefSeq" id="XP_069149910.1">
    <property type="nucleotide sequence ID" value="XM_069293809.1"/>
</dbReference>
<evidence type="ECO:0000313" key="2">
    <source>
        <dbReference type="Proteomes" id="UP000004994"/>
    </source>
</evidence>
<sequence length="242" mass="27640">MSFHGIKRERVTPWKRVPKVHCPDVERESMNNKPKRRRFYLYPQNRHLDAYTKRAALTVSRSVVSLESYSGEEMIFQCSGTIVDSVDTCNIILTTASLLRCSTNRNSVVDNIKVIVHLFDGRSFDGHIESYDFHYNIAAIKIQLDTLLPVASLAYLNDSIVIDPSQLQDSEKKSFQLCPHSNSFDLFPGVSIIALGRLNRKPYDIMAAPGEFSIDRCHYGDFYCKELFMTTCKLQYAVMGVH</sequence>
<dbReference type="PANTHER" id="PTHR47389:SF4">
    <property type="entry name" value="OS09G0436400 PROTEIN"/>
    <property type="match status" value="1"/>
</dbReference>
<dbReference type="STRING" id="4081.A0A3Q7F701"/>
<organism evidence="1">
    <name type="scientific">Solanum lycopersicum</name>
    <name type="common">Tomato</name>
    <name type="synonym">Lycopersicon esculentum</name>
    <dbReference type="NCBI Taxonomy" id="4081"/>
    <lineage>
        <taxon>Eukaryota</taxon>
        <taxon>Viridiplantae</taxon>
        <taxon>Streptophyta</taxon>
        <taxon>Embryophyta</taxon>
        <taxon>Tracheophyta</taxon>
        <taxon>Spermatophyta</taxon>
        <taxon>Magnoliopsida</taxon>
        <taxon>eudicotyledons</taxon>
        <taxon>Gunneridae</taxon>
        <taxon>Pentapetalae</taxon>
        <taxon>asterids</taxon>
        <taxon>lamiids</taxon>
        <taxon>Solanales</taxon>
        <taxon>Solanaceae</taxon>
        <taxon>Solanoideae</taxon>
        <taxon>Solaneae</taxon>
        <taxon>Solanum</taxon>
        <taxon>Solanum subgen. Lycopersicon</taxon>
    </lineage>
</organism>
<keyword evidence="2" id="KW-1185">Reference proteome</keyword>
<dbReference type="InParanoid" id="A0A3Q7F701"/>
<dbReference type="Proteomes" id="UP000004994">
    <property type="component" value="Chromosome 2"/>
</dbReference>
<dbReference type="AlphaFoldDB" id="A0A3Q7F701"/>
<reference evidence="1" key="1">
    <citation type="journal article" date="2012" name="Nature">
        <title>The tomato genome sequence provides insights into fleshy fruit evolution.</title>
        <authorList>
            <consortium name="Tomato Genome Consortium"/>
        </authorList>
    </citation>
    <scope>NUCLEOTIDE SEQUENCE [LARGE SCALE GENOMIC DNA]</scope>
    <source>
        <strain evidence="1">cv. Heinz 1706</strain>
    </source>
</reference>
<gene>
    <name evidence="1" type="primary">LOC101259904</name>
</gene>
<dbReference type="SUPFAM" id="SSF50494">
    <property type="entry name" value="Trypsin-like serine proteases"/>
    <property type="match status" value="1"/>
</dbReference>
<dbReference type="PaxDb" id="4081-Solyc02g082590.2.1"/>
<dbReference type="GeneID" id="101259904"/>
<accession>A0A3Q7F701</accession>
<dbReference type="PANTHER" id="PTHR47389">
    <property type="entry name" value="OS09G0436400 PROTEIN"/>
    <property type="match status" value="1"/>
</dbReference>
<name>A0A3Q7F701_SOLLC</name>
<dbReference type="RefSeq" id="XP_069149909.1">
    <property type="nucleotide sequence ID" value="XM_069293808.1"/>
</dbReference>
<reference evidence="1" key="2">
    <citation type="submission" date="2019-01" db="UniProtKB">
        <authorList>
            <consortium name="EnsemblPlants"/>
        </authorList>
    </citation>
    <scope>IDENTIFICATION</scope>
    <source>
        <strain evidence="1">cv. Heinz 1706</strain>
    </source>
</reference>
<protein>
    <submittedName>
        <fullName evidence="1">Uncharacterized protein</fullName>
    </submittedName>
</protein>
<dbReference type="Gene3D" id="2.40.10.10">
    <property type="entry name" value="Trypsin-like serine proteases"/>
    <property type="match status" value="1"/>
</dbReference>
<dbReference type="InterPro" id="IPR043504">
    <property type="entry name" value="Peptidase_S1_PA_chymotrypsin"/>
</dbReference>
<dbReference type="InterPro" id="IPR009003">
    <property type="entry name" value="Peptidase_S1_PA"/>
</dbReference>
<dbReference type="EnsemblPlants" id="Solyc02g082590.3.1">
    <property type="protein sequence ID" value="Solyc02g082590.3.1"/>
    <property type="gene ID" value="Solyc02g082590.3"/>
</dbReference>
<proteinExistence type="predicted"/>